<keyword evidence="1" id="KW-1133">Transmembrane helix</keyword>
<proteinExistence type="predicted"/>
<organism evidence="2 3">
    <name type="scientific">Providencia rettgeri</name>
    <dbReference type="NCBI Taxonomy" id="587"/>
    <lineage>
        <taxon>Bacteria</taxon>
        <taxon>Pseudomonadati</taxon>
        <taxon>Pseudomonadota</taxon>
        <taxon>Gammaproteobacteria</taxon>
        <taxon>Enterobacterales</taxon>
        <taxon>Morganellaceae</taxon>
        <taxon>Providencia</taxon>
    </lineage>
</organism>
<keyword evidence="1" id="KW-0812">Transmembrane</keyword>
<dbReference type="Proteomes" id="UP000254208">
    <property type="component" value="Unassembled WGS sequence"/>
</dbReference>
<name>A0A379FTZ1_PRORE</name>
<evidence type="ECO:0000256" key="1">
    <source>
        <dbReference type="SAM" id="Phobius"/>
    </source>
</evidence>
<reference evidence="2 3" key="1">
    <citation type="submission" date="2018-06" db="EMBL/GenBank/DDBJ databases">
        <authorList>
            <consortium name="Pathogen Informatics"/>
            <person name="Doyle S."/>
        </authorList>
    </citation>
    <scope>NUCLEOTIDE SEQUENCE [LARGE SCALE GENOMIC DNA]</scope>
    <source>
        <strain evidence="2 3">NCTC11801</strain>
    </source>
</reference>
<gene>
    <name evidence="2" type="ORF">NCTC11801_03126</name>
</gene>
<feature type="transmembrane region" description="Helical" evidence="1">
    <location>
        <begin position="12"/>
        <end position="34"/>
    </location>
</feature>
<accession>A0A379FTZ1</accession>
<sequence>MILKELFIRMLYVFQYLLFGFLLLLSSIALPNWLGNVTNFL</sequence>
<evidence type="ECO:0000313" key="3">
    <source>
        <dbReference type="Proteomes" id="UP000254208"/>
    </source>
</evidence>
<dbReference type="EMBL" id="UGTZ01000001">
    <property type="protein sequence ID" value="SUC32151.1"/>
    <property type="molecule type" value="Genomic_DNA"/>
</dbReference>
<dbReference type="AlphaFoldDB" id="A0A379FTZ1"/>
<evidence type="ECO:0000313" key="2">
    <source>
        <dbReference type="EMBL" id="SUC32151.1"/>
    </source>
</evidence>
<protein>
    <submittedName>
        <fullName evidence="2">Uncharacterized protein</fullName>
    </submittedName>
</protein>
<keyword evidence="1" id="KW-0472">Membrane</keyword>